<reference evidence="5 6" key="1">
    <citation type="journal article" date="2023" name="Virus Evol.">
        <title>Computational host range prediction-The good, the bad, and the ugly.</title>
        <authorList>
            <person name="Howell A.A."/>
            <person name="Versoza C.J."/>
            <person name="Pfeifer S.P."/>
        </authorList>
    </citation>
    <scope>NUCLEOTIDE SEQUENCE [LARGE SCALE GENOMIC DNA]</scope>
    <source>
        <strain evidence="5 6">1610/1b</strain>
    </source>
</reference>
<dbReference type="Gene3D" id="3.30.559.30">
    <property type="entry name" value="Nonribosomal peptide synthetase, condensation domain"/>
    <property type="match status" value="3"/>
</dbReference>
<dbReference type="InterPro" id="IPR020806">
    <property type="entry name" value="PKS_PP-bd"/>
</dbReference>
<gene>
    <name evidence="5" type="ORF">RVF87_12370</name>
</gene>
<dbReference type="SUPFAM" id="SSF52777">
    <property type="entry name" value="CoA-dependent acyltransferases"/>
    <property type="match status" value="6"/>
</dbReference>
<sequence>MSDRQAKSTLLTQNWGRTPATLDLLEVAATLAPDVTALEGASGPVTYAALYTRLSATAGVLADQGLDTDGAVTAGVSAIVKTPEMTPVDALLASAKAVTALRSAALEFVGTTDLNSLPGLFTSAVHRFGNRTAVTDPNGRELTYIELDDQSTAVARALVDRGVGVDTSIALAVSRTVNLPVAILGILKAGGAYIPLDLAHPTERLGYIVENARPTGLLVDDSVGDRLDELDLPRWDLEALIAAGRESSAELPASIPASASAYVIYTSGSTGRPKGVQVEHRNVVALMAAAQIHYGFTENDVWSMFHSHAFDVSVFELWGPLLFGGRLLVVDRAVAREPGQLVELLAEQGVTVFSQTPSAFYQYVEARERVHVDSTIRYAVLAGEAVSFEQMRRWYRSFPDEQTVVVNMYGITETTVHSTFRALSAELVESTDASDVGDGLPALTVHVLDERLRHTPDGVPGEIYVSGTQVTRGYQNRSDLTATRFIADPFAADGTRMYRSGDMAIRRGDTVEYLGRSDGQVQLRGFRVEMGEVEGGMLRVDEISGAAAKVTKAANGDDLLVGYVVPADGVVVDSAELRRAIGAHVPGYMVPDVIVELDQLPLTVNGKLDRRALPEPTLGSDEFVSPETDTEQRIAAQFAEVLGIDEISATASFFDLGGNSLAAARIVGRVGEALDVDLSVRDLFDAPSVRELANAVGDKAPALPPIAAVESRPDRIPLSFAQQRMWFINRFDAASGTYNIPAVLKLTGTLDPAVLRQAVVDVVERYEVLRTTFPDEEGRPYQSIAPSDSVSERLDWALVTSADDVHAAVTDGFDLSTEWPIRARLLTVSADEHVFALVVHHIGADGESFGPLIGDLLVAYSARAAGGAPAFEPLAVQFADFAVWQHNVLGDIDDATSVVGGQLDYWRKQLDDVPDVLELPTDRPRPATASYRGAETNFSIPADVAERIEALAATHGATAFMVVHAALATLLSRLSATDDIAVSTPVAGRGQAVLDRQIGMFVNTLVLRTPVDQAARFADLLDAVKAVDLDAFANLDVPFEAVVDAVDPIRSEAFAPLAQVMLSFDPAASLGGVDTVDVAGLRLEQIPATDVPSQVDLTVVVSTDPTGDWSGSVTYATDLFDQSTVDDLTAKLVQLLSALTAAPATVVGDAPLLTEHESALVSGFERGDDLTVSADTLASMVAASVAAHSDRTALVFQGRSVSFAEFGARVATLGRELIAAGIGPDAAVGVCMERSVEMMVAIHAITAAGGHYVPIDPSAPRERAEYMVATAGVSLVLVRAGVEAPDALGGLAAGVRLLGVDASGEIDLSTAAIADAERAGALRASNAAYTLFTSGSTGRPKGVTVSHEAIVNRLAWMDAAYPMTSEDRVVQKTPTTFDVSVWELYWPLIAGVPLVIAEPDRHGDPQYLAELIAAEQVSVLHFVPSMLATFTDVLGARTAELTSVRTVFTSGEALTPTVADSLLTRLPDVALHNLYGPTEAAVDVTAHRVALGELVVPIGAPVANTSTVVLDARLRRVPVGVPGELYLGGVQLARGYASRADLTAERFVADPVGNGSLLYRTGDLVRWNAAGELEYLGRTDFQVKLRGQRLELGEVESAISAAPGVVHAAASVVAIGGGDQLVGWFSPSSVNVDGLRAAVAEALPEYMRPSVWVPVDTMVLTSSGKVDRKALPAPVVTHAEFVAPATDAEQRIAEVFVGLVGADRVSATESFFDLGGNSLSAMRAVARVSDALGVEVSIRDLFDAPTVRELAAAVAGRAPALPPVTYAEARPALVPLSFAQQRMWFINQMEPELATYNIPALFQLAGEIDVDALRAATVDVMSRHEVLRTTFPDVEGTPYQSVTDIDAVPDALDWRVVESADQLEADLRRGFDVSRDLPLRARLVHTGDGQATFGLVAHHIAFDGQSFGPLAADLLIAYSARVAGSVPDVAPLDVQFADYAIWQREVLGAPDDPSSVLGEQLDFWTRNLAGMPDVLDLPTDRPRPLVATHDGALHDFVLPAELGRRIDTVAAQHGATRFMVLHAAFAALLARLTGTTDIAVGTPVGGRGQQALDAMVGMFVNTLVLRTEIEPATSFADLLKHVRDADLDAFAHADVPFESVVDAVNPVRSEAFSPLAQVILSVDPIAAATTSTTVAGMTVTPIDITEAPAQVDLNLTISTGADDTDWSAIFTYATDLFDHSTVEQYSARFVQVLTELLSDVDQPVGDAPMVDTAETTRLLNNSAGTVVAEAGQTIADLVAGRIADSADRPALVTEDRTFSYAEFGQRVALLARQLIAVGVGPNVAVGVAMRRTPGTVIAIHAIMAAGGQYVPIDPETPLDRSEYMITTAGVGPVVVEAGRPVPSAVATLGARSPIIEIDVDAEIPAGTQPLDAGDRSTPLRLDDAAYTLFTSGSTGRPKGVTISHRAVANFVAWFDEFVPDGEQRLLFKTIHTFDASVLELFWPLTAGQTMVVAEAEGHRDPQYLARLMAATGVTVAQFVPSLLSVFLEVVDDADLMPGLQVLFSGGEALSPAVHHRFVERVPNVKVVNLFGPTEAAVYTMSTVLDDVDGVVPIGTPMQNTTSLILDSRLHPVPDGVAGELYLGGVQSARGYAARPDLTAERFVADPFGHTGARMYRTGDLVRRNATGQLEYLGRTDFQVKLRGQRMELGEVETAIADAPGVTHAAARVVAGPAGDQLVGYAAPATVDLTTVQESIAAELAEYMRPTVWVLLDEMPLNAAGKVDRRALPDPEFEAAEYVAPESDAEAAVAEVFAGLVGADRVSVTESFFDLGGNSLAAMRLAARASDALGVQVSVRDIFDGPSVRELVAAVQGRAAALPPVTAVVPRPDRIPLSFAQQRMWFINRLEPESPAYNIPLVMSLRGALDIDALRAAVVDVVSRHEVLRSTYPSTDGEPYQSIHSVDAIDERLDWQRVDSHEAIADAIGSGFAVDTDWPIRVRLWSRGPADHVLAVVLHHIAADGESFAPLVSDLVQAYAARADNRAPEFAPLDVQFADYALWQHDVLGSPDDPTSVVGSQLSRWTQTLEGLPDVLELPADRPRPQVASGNGVRSEFVVPDAVAERVRTVAEQHGVTPFMVLHAGLSVTLARLTGTSDIAVGTPVAGRGREALDSLIGMFVNTLVLRLQVDSGATFEELLSQAKSVDVEAFANADVPFEILVDALNPVRSQSFTPLTQVMLVAARDAASVASPVEISGIEFAPMPPEEFPAQRDLTVTVELGDGSWNAAVVAAADLFDNSSVEAFADRFVRVLESLCADPLLPVGDVDVLSAGERAVLAGLPVAVTETVNAGRSLTDLFADESSRV</sequence>
<dbReference type="InterPro" id="IPR045851">
    <property type="entry name" value="AMP-bd_C_sf"/>
</dbReference>
<dbReference type="InterPro" id="IPR001242">
    <property type="entry name" value="Condensation_dom"/>
</dbReference>
<dbReference type="CDD" id="cd05930">
    <property type="entry name" value="A_NRPS"/>
    <property type="match status" value="1"/>
</dbReference>
<proteinExistence type="predicted"/>
<dbReference type="Pfam" id="PF00501">
    <property type="entry name" value="AMP-binding"/>
    <property type="match status" value="3"/>
</dbReference>
<dbReference type="PROSITE" id="PS00012">
    <property type="entry name" value="PHOSPHOPANTETHEINE"/>
    <property type="match status" value="3"/>
</dbReference>
<dbReference type="Pfam" id="PF13193">
    <property type="entry name" value="AMP-binding_C"/>
    <property type="match status" value="1"/>
</dbReference>
<dbReference type="NCBIfam" id="NF003417">
    <property type="entry name" value="PRK04813.1"/>
    <property type="match status" value="3"/>
</dbReference>
<comment type="cofactor">
    <cofactor evidence="1">
        <name>pantetheine 4'-phosphate</name>
        <dbReference type="ChEBI" id="CHEBI:47942"/>
    </cofactor>
</comment>
<feature type="domain" description="Carrier" evidence="4">
    <location>
        <begin position="625"/>
        <end position="700"/>
    </location>
</feature>
<feature type="domain" description="Carrier" evidence="4">
    <location>
        <begin position="2739"/>
        <end position="2814"/>
    </location>
</feature>
<protein>
    <submittedName>
        <fullName evidence="5">Non-ribosomal peptide synthetase</fullName>
    </submittedName>
</protein>
<dbReference type="InterPro" id="IPR006162">
    <property type="entry name" value="Ppantetheine_attach_site"/>
</dbReference>
<accession>A0ABZ2TWJ9</accession>
<dbReference type="Gene3D" id="3.40.50.980">
    <property type="match status" value="4"/>
</dbReference>
<feature type="domain" description="Carrier" evidence="4">
    <location>
        <begin position="1683"/>
        <end position="1758"/>
    </location>
</feature>
<dbReference type="InterPro" id="IPR010071">
    <property type="entry name" value="AA_adenyl_dom"/>
</dbReference>
<dbReference type="InterPro" id="IPR020845">
    <property type="entry name" value="AMP-binding_CS"/>
</dbReference>
<dbReference type="RefSeq" id="WP_204700941.1">
    <property type="nucleotide sequence ID" value="NZ_CP136137.1"/>
</dbReference>
<dbReference type="NCBIfam" id="TIGR01733">
    <property type="entry name" value="AA-adenyl-dom"/>
    <property type="match status" value="3"/>
</dbReference>
<dbReference type="InterPro" id="IPR000873">
    <property type="entry name" value="AMP-dep_synth/lig_dom"/>
</dbReference>
<evidence type="ECO:0000256" key="3">
    <source>
        <dbReference type="ARBA" id="ARBA00022553"/>
    </source>
</evidence>
<dbReference type="PANTHER" id="PTHR45527:SF1">
    <property type="entry name" value="FATTY ACID SYNTHASE"/>
    <property type="match status" value="1"/>
</dbReference>
<dbReference type="PROSITE" id="PS00455">
    <property type="entry name" value="AMP_BINDING"/>
    <property type="match status" value="1"/>
</dbReference>
<dbReference type="InterPro" id="IPR042099">
    <property type="entry name" value="ANL_N_sf"/>
</dbReference>
<dbReference type="Gene3D" id="3.30.300.30">
    <property type="match status" value="3"/>
</dbReference>
<dbReference type="SMART" id="SM00823">
    <property type="entry name" value="PKS_PP"/>
    <property type="match status" value="3"/>
</dbReference>
<organism evidence="5 6">
    <name type="scientific">Gordonia hydrophobica</name>
    <dbReference type="NCBI Taxonomy" id="40516"/>
    <lineage>
        <taxon>Bacteria</taxon>
        <taxon>Bacillati</taxon>
        <taxon>Actinomycetota</taxon>
        <taxon>Actinomycetes</taxon>
        <taxon>Mycobacteriales</taxon>
        <taxon>Gordoniaceae</taxon>
        <taxon>Gordonia</taxon>
    </lineage>
</organism>
<dbReference type="Pfam" id="PF00668">
    <property type="entry name" value="Condensation"/>
    <property type="match status" value="3"/>
</dbReference>
<dbReference type="PROSITE" id="PS50075">
    <property type="entry name" value="CARRIER"/>
    <property type="match status" value="3"/>
</dbReference>
<dbReference type="Gene3D" id="1.10.1200.10">
    <property type="entry name" value="ACP-like"/>
    <property type="match status" value="3"/>
</dbReference>
<dbReference type="InterPro" id="IPR036736">
    <property type="entry name" value="ACP-like_sf"/>
</dbReference>
<evidence type="ECO:0000313" key="5">
    <source>
        <dbReference type="EMBL" id="WYY05878.1"/>
    </source>
</evidence>
<dbReference type="Gene3D" id="2.30.38.10">
    <property type="entry name" value="Luciferase, Domain 3"/>
    <property type="match status" value="2"/>
</dbReference>
<evidence type="ECO:0000256" key="1">
    <source>
        <dbReference type="ARBA" id="ARBA00001957"/>
    </source>
</evidence>
<evidence type="ECO:0000259" key="4">
    <source>
        <dbReference type="PROSITE" id="PS50075"/>
    </source>
</evidence>
<dbReference type="InterPro" id="IPR009081">
    <property type="entry name" value="PP-bd_ACP"/>
</dbReference>
<dbReference type="SUPFAM" id="SSF56801">
    <property type="entry name" value="Acetyl-CoA synthetase-like"/>
    <property type="match status" value="3"/>
</dbReference>
<dbReference type="Proteomes" id="UP001479933">
    <property type="component" value="Chromosome"/>
</dbReference>
<evidence type="ECO:0000256" key="2">
    <source>
        <dbReference type="ARBA" id="ARBA00022450"/>
    </source>
</evidence>
<dbReference type="SUPFAM" id="SSF47336">
    <property type="entry name" value="ACP-like"/>
    <property type="match status" value="3"/>
</dbReference>
<dbReference type="PANTHER" id="PTHR45527">
    <property type="entry name" value="NONRIBOSOMAL PEPTIDE SYNTHETASE"/>
    <property type="match status" value="1"/>
</dbReference>
<dbReference type="CDD" id="cd19540">
    <property type="entry name" value="LCL_NRPS-like"/>
    <property type="match status" value="3"/>
</dbReference>
<dbReference type="Gene3D" id="3.40.50.12780">
    <property type="entry name" value="N-terminal domain of ligase-like"/>
    <property type="match status" value="1"/>
</dbReference>
<dbReference type="InterPro" id="IPR025110">
    <property type="entry name" value="AMP-bd_C"/>
</dbReference>
<dbReference type="EMBL" id="CP136137">
    <property type="protein sequence ID" value="WYY05878.1"/>
    <property type="molecule type" value="Genomic_DNA"/>
</dbReference>
<keyword evidence="3" id="KW-0597">Phosphoprotein</keyword>
<keyword evidence="6" id="KW-1185">Reference proteome</keyword>
<evidence type="ECO:0000313" key="6">
    <source>
        <dbReference type="Proteomes" id="UP001479933"/>
    </source>
</evidence>
<dbReference type="Gene3D" id="3.30.559.10">
    <property type="entry name" value="Chloramphenicol acetyltransferase-like domain"/>
    <property type="match status" value="3"/>
</dbReference>
<dbReference type="Pfam" id="PF00550">
    <property type="entry name" value="PP-binding"/>
    <property type="match status" value="3"/>
</dbReference>
<name>A0ABZ2TWJ9_9ACTN</name>
<keyword evidence="2" id="KW-0596">Phosphopantetheine</keyword>
<dbReference type="InterPro" id="IPR023213">
    <property type="entry name" value="CAT-like_dom_sf"/>
</dbReference>